<dbReference type="EMBL" id="JACIDK010000001">
    <property type="protein sequence ID" value="MBB3890130.1"/>
    <property type="molecule type" value="Genomic_DNA"/>
</dbReference>
<dbReference type="AlphaFoldDB" id="A0A839ZXX9"/>
<keyword evidence="2" id="KW-1185">Reference proteome</keyword>
<sequence length="56" mass="6166">MPNQPFEVASPFDDAEVADIMIDAAADEAQDSQSLEINLRRAQAEHAENLRLARAL</sequence>
<proteinExistence type="predicted"/>
<dbReference type="Proteomes" id="UP000530564">
    <property type="component" value="Unassembled WGS sequence"/>
</dbReference>
<protein>
    <submittedName>
        <fullName evidence="1">Uncharacterized protein</fullName>
    </submittedName>
</protein>
<reference evidence="1 2" key="1">
    <citation type="submission" date="2020-08" db="EMBL/GenBank/DDBJ databases">
        <title>Genomic Encyclopedia of Type Strains, Phase IV (KMG-IV): sequencing the most valuable type-strain genomes for metagenomic binning, comparative biology and taxonomic classification.</title>
        <authorList>
            <person name="Goeker M."/>
        </authorList>
    </citation>
    <scope>NUCLEOTIDE SEQUENCE [LARGE SCALE GENOMIC DNA]</scope>
    <source>
        <strain evidence="1 2">DSM 21793</strain>
    </source>
</reference>
<evidence type="ECO:0000313" key="1">
    <source>
        <dbReference type="EMBL" id="MBB3890130.1"/>
    </source>
</evidence>
<organism evidence="1 2">
    <name type="scientific">Phenylobacterium haematophilum</name>
    <dbReference type="NCBI Taxonomy" id="98513"/>
    <lineage>
        <taxon>Bacteria</taxon>
        <taxon>Pseudomonadati</taxon>
        <taxon>Pseudomonadota</taxon>
        <taxon>Alphaproteobacteria</taxon>
        <taxon>Caulobacterales</taxon>
        <taxon>Caulobacteraceae</taxon>
        <taxon>Phenylobacterium</taxon>
    </lineage>
</organism>
<name>A0A839ZXX9_9CAUL</name>
<gene>
    <name evidence="1" type="ORF">GGQ61_000827</name>
</gene>
<evidence type="ECO:0000313" key="2">
    <source>
        <dbReference type="Proteomes" id="UP000530564"/>
    </source>
</evidence>
<comment type="caution">
    <text evidence="1">The sequence shown here is derived from an EMBL/GenBank/DDBJ whole genome shotgun (WGS) entry which is preliminary data.</text>
</comment>
<dbReference type="RefSeq" id="WP_183769995.1">
    <property type="nucleotide sequence ID" value="NZ_JACIDK010000001.1"/>
</dbReference>
<accession>A0A839ZXX9</accession>